<evidence type="ECO:0000313" key="1">
    <source>
        <dbReference type="EMBL" id="WQD69494.1"/>
    </source>
</evidence>
<name>A0ACD4XJV2_PSEFL</name>
<proteinExistence type="predicted"/>
<dbReference type="Proteomes" id="UP001325023">
    <property type="component" value="Chromosome"/>
</dbReference>
<reference evidence="1" key="1">
    <citation type="submission" date="2023-12" db="EMBL/GenBank/DDBJ databases">
        <title>Genome sequencing and assembly of bacterial species from a model synthetic community.</title>
        <authorList>
            <person name="Hogle S.L."/>
        </authorList>
    </citation>
    <scope>NUCLEOTIDE SEQUENCE</scope>
    <source>
        <strain evidence="1">SBW25</strain>
    </source>
</reference>
<gene>
    <name evidence="1" type="ORF">U0037_15575</name>
</gene>
<dbReference type="EMBL" id="CP140009">
    <property type="protein sequence ID" value="WQD69494.1"/>
    <property type="molecule type" value="Genomic_DNA"/>
</dbReference>
<evidence type="ECO:0000313" key="2">
    <source>
        <dbReference type="Proteomes" id="UP001325023"/>
    </source>
</evidence>
<protein>
    <submittedName>
        <fullName evidence="1">Uncharacterized protein</fullName>
    </submittedName>
</protein>
<keyword evidence="2" id="KW-1185">Reference proteome</keyword>
<accession>A0ACD4XJV2</accession>
<sequence>MSLKEDWDEMLSHMKTGNSLFKVYSVIPIIAMVNSLASLSDGIVKWRGIFRDTLSVYQLWIRDPVTELFSLADIHLTKSSMDFLLSMLIILACWFRSMIAGTDWTNKAEAAGTRAAIAFTACVLLIAPFYLNNSQQTLSTTEMLFMAAFWAFAPLIGSNRKFFKHYFILLGTSATCIVVLAMINIGLTKPL</sequence>
<organism evidence="1 2">
    <name type="scientific">Pseudomonas fluorescens</name>
    <dbReference type="NCBI Taxonomy" id="294"/>
    <lineage>
        <taxon>Bacteria</taxon>
        <taxon>Pseudomonadati</taxon>
        <taxon>Pseudomonadota</taxon>
        <taxon>Gammaproteobacteria</taxon>
        <taxon>Pseudomonadales</taxon>
        <taxon>Pseudomonadaceae</taxon>
        <taxon>Pseudomonas</taxon>
    </lineage>
</organism>